<dbReference type="RefSeq" id="WP_164354609.1">
    <property type="nucleotide sequence ID" value="NZ_JAABNT010000009.1"/>
</dbReference>
<dbReference type="EMBL" id="JAABNT010000009">
    <property type="protein sequence ID" value="NEK23687.1"/>
    <property type="molecule type" value="Genomic_DNA"/>
</dbReference>
<sequence length="129" mass="13948">MPHLIIDYSANLEDAVDMAGLCNALRVAATQLDIFPAAGVRVRAVPALHYSIADGNPAHGYIDISVRLRAGRDMAAKKLATQTLFGVAHDFIAPIMAKQPIALSFEMRDIDPDLSPKAGTIRDHLKDTE</sequence>
<dbReference type="CDD" id="cd00580">
    <property type="entry name" value="CHMI"/>
    <property type="match status" value="1"/>
</dbReference>
<dbReference type="PANTHER" id="PTHR37950:SF1">
    <property type="entry name" value="4-HYDROXYPHENYLACETATE CATABOLISM PROTEIN"/>
    <property type="match status" value="1"/>
</dbReference>
<accession>A0A6P0CCS2</accession>
<dbReference type="SUPFAM" id="SSF55331">
    <property type="entry name" value="Tautomerase/MIF"/>
    <property type="match status" value="1"/>
</dbReference>
<dbReference type="Gene3D" id="3.30.429.10">
    <property type="entry name" value="Macrophage Migration Inhibitory Factor"/>
    <property type="match status" value="1"/>
</dbReference>
<dbReference type="AlphaFoldDB" id="A0A6P0CCS2"/>
<reference evidence="1 2" key="1">
    <citation type="submission" date="2020-01" db="EMBL/GenBank/DDBJ databases">
        <title>Sulfitobacter sediminilitoris sp. nov., isolated from a tidal flat.</title>
        <authorList>
            <person name="Park S."/>
            <person name="Yoon J.-H."/>
        </authorList>
    </citation>
    <scope>NUCLEOTIDE SEQUENCE [LARGE SCALE GENOMIC DNA]</scope>
    <source>
        <strain evidence="1 2">JBTF-M27</strain>
    </source>
</reference>
<keyword evidence="2" id="KW-1185">Reference proteome</keyword>
<dbReference type="InterPro" id="IPR004220">
    <property type="entry name" value="5-COMe_2-OHmuconate_Isoase"/>
</dbReference>
<dbReference type="PANTHER" id="PTHR37950">
    <property type="entry name" value="4-HYDROXYPHENYLACETATE CATABOLISM PROTEIN"/>
    <property type="match status" value="1"/>
</dbReference>
<evidence type="ECO:0000313" key="1">
    <source>
        <dbReference type="EMBL" id="NEK23687.1"/>
    </source>
</evidence>
<organism evidence="1 2">
    <name type="scientific">Sulfitobacter sediminilitoris</name>
    <dbReference type="NCBI Taxonomy" id="2698830"/>
    <lineage>
        <taxon>Bacteria</taxon>
        <taxon>Pseudomonadati</taxon>
        <taxon>Pseudomonadota</taxon>
        <taxon>Alphaproteobacteria</taxon>
        <taxon>Rhodobacterales</taxon>
        <taxon>Roseobacteraceae</taxon>
        <taxon>Sulfitobacter</taxon>
    </lineage>
</organism>
<protein>
    <submittedName>
        <fullName evidence="1">5-carboxymethyl-2-hydroxymuconate isomerase</fullName>
    </submittedName>
</protein>
<comment type="caution">
    <text evidence="1">The sequence shown here is derived from an EMBL/GenBank/DDBJ whole genome shotgun (WGS) entry which is preliminary data.</text>
</comment>
<proteinExistence type="predicted"/>
<dbReference type="InterPro" id="IPR014347">
    <property type="entry name" value="Tautomerase/MIF_sf"/>
</dbReference>
<gene>
    <name evidence="1" type="ORF">GV827_14900</name>
</gene>
<dbReference type="GO" id="GO:0008704">
    <property type="term" value="F:5-carboxymethyl-2-hydroxymuconate delta-isomerase activity"/>
    <property type="evidence" value="ECO:0007669"/>
    <property type="project" value="InterPro"/>
</dbReference>
<evidence type="ECO:0000313" key="2">
    <source>
        <dbReference type="Proteomes" id="UP000468591"/>
    </source>
</evidence>
<dbReference type="Pfam" id="PF02962">
    <property type="entry name" value="CHMI"/>
    <property type="match status" value="1"/>
</dbReference>
<keyword evidence="1" id="KW-0413">Isomerase</keyword>
<name>A0A6P0CCS2_9RHOB</name>
<dbReference type="Proteomes" id="UP000468591">
    <property type="component" value="Unassembled WGS sequence"/>
</dbReference>